<dbReference type="PANTHER" id="PTHR19846:SF0">
    <property type="entry name" value="PRE-MRNA PROCESSING FACTOR 4"/>
    <property type="match status" value="1"/>
</dbReference>
<dbReference type="Pfam" id="PF00400">
    <property type="entry name" value="WD40"/>
    <property type="match status" value="4"/>
</dbReference>
<proteinExistence type="predicted"/>
<dbReference type="PROSITE" id="PS00678">
    <property type="entry name" value="WD_REPEATS_1"/>
    <property type="match status" value="3"/>
</dbReference>
<evidence type="ECO:0000256" key="1">
    <source>
        <dbReference type="ARBA" id="ARBA00022574"/>
    </source>
</evidence>
<dbReference type="GO" id="GO:0030621">
    <property type="term" value="F:U4 snRNA binding"/>
    <property type="evidence" value="ECO:0007669"/>
    <property type="project" value="TreeGrafter"/>
</dbReference>
<evidence type="ECO:0000313" key="9">
    <source>
        <dbReference type="Proteomes" id="UP000016930"/>
    </source>
</evidence>
<name>M2RLV4_CERS8</name>
<dbReference type="InterPro" id="IPR036322">
    <property type="entry name" value="WD40_repeat_dom_sf"/>
</dbReference>
<feature type="repeat" description="WD" evidence="3">
    <location>
        <begin position="547"/>
        <end position="586"/>
    </location>
</feature>
<dbReference type="SMART" id="SM00320">
    <property type="entry name" value="WD40"/>
    <property type="match status" value="6"/>
</dbReference>
<dbReference type="SUPFAM" id="SSF50978">
    <property type="entry name" value="WD40 repeat-like"/>
    <property type="match status" value="2"/>
</dbReference>
<evidence type="ECO:0000256" key="5">
    <source>
        <dbReference type="SAM" id="MobiDB-lite"/>
    </source>
</evidence>
<dbReference type="InterPro" id="IPR001810">
    <property type="entry name" value="F-box_dom"/>
</dbReference>
<evidence type="ECO:0000256" key="3">
    <source>
        <dbReference type="PROSITE-ProRule" id="PRU00221"/>
    </source>
</evidence>
<dbReference type="STRING" id="914234.M2RLV4"/>
<dbReference type="EMBL" id="KB445794">
    <property type="protein sequence ID" value="EMD39432.1"/>
    <property type="molecule type" value="Genomic_DNA"/>
</dbReference>
<dbReference type="GO" id="GO:0008270">
    <property type="term" value="F:zinc ion binding"/>
    <property type="evidence" value="ECO:0007669"/>
    <property type="project" value="UniProtKB-KW"/>
</dbReference>
<evidence type="ECO:0000259" key="7">
    <source>
        <dbReference type="PROSITE" id="PS50966"/>
    </source>
</evidence>
<dbReference type="CDD" id="cd00200">
    <property type="entry name" value="WD40"/>
    <property type="match status" value="1"/>
</dbReference>
<dbReference type="InterPro" id="IPR001680">
    <property type="entry name" value="WD40_rpt"/>
</dbReference>
<keyword evidence="4" id="KW-0479">Metal-binding</keyword>
<dbReference type="Proteomes" id="UP000016930">
    <property type="component" value="Unassembled WGS sequence"/>
</dbReference>
<organism evidence="8 9">
    <name type="scientific">Ceriporiopsis subvermispora (strain B)</name>
    <name type="common">White-rot fungus</name>
    <name type="synonym">Gelatoporia subvermispora</name>
    <dbReference type="NCBI Taxonomy" id="914234"/>
    <lineage>
        <taxon>Eukaryota</taxon>
        <taxon>Fungi</taxon>
        <taxon>Dikarya</taxon>
        <taxon>Basidiomycota</taxon>
        <taxon>Agaricomycotina</taxon>
        <taxon>Agaricomycetes</taxon>
        <taxon>Polyporales</taxon>
        <taxon>Gelatoporiaceae</taxon>
        <taxon>Gelatoporia</taxon>
    </lineage>
</organism>
<dbReference type="InterPro" id="IPR007527">
    <property type="entry name" value="Znf_SWIM"/>
</dbReference>
<feature type="compositionally biased region" description="Basic and acidic residues" evidence="5">
    <location>
        <begin position="409"/>
        <end position="426"/>
    </location>
</feature>
<dbReference type="PROSITE" id="PS50294">
    <property type="entry name" value="WD_REPEATS_REGION"/>
    <property type="match status" value="3"/>
</dbReference>
<accession>M2RLV4</accession>
<feature type="domain" description="SWIM-type" evidence="7">
    <location>
        <begin position="522"/>
        <end position="554"/>
    </location>
</feature>
<feature type="region of interest" description="Disordered" evidence="5">
    <location>
        <begin position="165"/>
        <end position="210"/>
    </location>
</feature>
<evidence type="ECO:0000259" key="6">
    <source>
        <dbReference type="PROSITE" id="PS50181"/>
    </source>
</evidence>
<dbReference type="AlphaFoldDB" id="M2RLV4"/>
<dbReference type="InterPro" id="IPR036047">
    <property type="entry name" value="F-box-like_dom_sf"/>
</dbReference>
<feature type="repeat" description="WD" evidence="3">
    <location>
        <begin position="435"/>
        <end position="464"/>
    </location>
</feature>
<dbReference type="InterPro" id="IPR020472">
    <property type="entry name" value="WD40_PAC1"/>
</dbReference>
<dbReference type="GO" id="GO:0000398">
    <property type="term" value="P:mRNA splicing, via spliceosome"/>
    <property type="evidence" value="ECO:0007669"/>
    <property type="project" value="TreeGrafter"/>
</dbReference>
<evidence type="ECO:0000256" key="2">
    <source>
        <dbReference type="ARBA" id="ARBA00022737"/>
    </source>
</evidence>
<feature type="repeat" description="WD" evidence="3">
    <location>
        <begin position="507"/>
        <end position="546"/>
    </location>
</feature>
<dbReference type="Gene3D" id="2.130.10.10">
    <property type="entry name" value="YVTN repeat-like/Quinoprotein amine dehydrogenase"/>
    <property type="match status" value="2"/>
</dbReference>
<evidence type="ECO:0008006" key="10">
    <source>
        <dbReference type="Google" id="ProtNLM"/>
    </source>
</evidence>
<keyword evidence="2" id="KW-0677">Repeat</keyword>
<keyword evidence="9" id="KW-1185">Reference proteome</keyword>
<evidence type="ECO:0000313" key="8">
    <source>
        <dbReference type="EMBL" id="EMD39432.1"/>
    </source>
</evidence>
<dbReference type="SMART" id="SM00256">
    <property type="entry name" value="FBOX"/>
    <property type="match status" value="1"/>
</dbReference>
<feature type="repeat" description="WD" evidence="3">
    <location>
        <begin position="465"/>
        <end position="506"/>
    </location>
</feature>
<protein>
    <recommendedName>
        <fullName evidence="10">F-box domain-containing protein</fullName>
    </recommendedName>
</protein>
<keyword evidence="4" id="KW-0862">Zinc</keyword>
<dbReference type="InterPro" id="IPR019775">
    <property type="entry name" value="WD40_repeat_CS"/>
</dbReference>
<dbReference type="HOGENOM" id="CLU_000288_103_2_1"/>
<feature type="domain" description="F-box" evidence="6">
    <location>
        <begin position="74"/>
        <end position="121"/>
    </location>
</feature>
<gene>
    <name evidence="8" type="ORF">CERSUDRAFT_113078</name>
</gene>
<dbReference type="PROSITE" id="PS50966">
    <property type="entry name" value="ZF_SWIM"/>
    <property type="match status" value="1"/>
</dbReference>
<dbReference type="GO" id="GO:0046540">
    <property type="term" value="C:U4/U6 x U5 tri-snRNP complex"/>
    <property type="evidence" value="ECO:0007669"/>
    <property type="project" value="TreeGrafter"/>
</dbReference>
<dbReference type="Gene3D" id="1.20.1280.50">
    <property type="match status" value="1"/>
</dbReference>
<sequence>MPIISPPTPAPSPTPAHASLVPASSLNDPIYLARSQFASLDSISRRMFLSAVVDECSQEELLFVSTKVAPLLRRDFLRDLPLELALHIISFLDDPQSLARTSRVSRYWNRLLADDWIWRRLCRVHGFTDGLENPIKEDPITQESRFNEDQRLMEEDMRDDDDVANMLIPISPSPSQSSPSTSAGPYKRHSMPSYPSHPPTREPLTGPTRLPPGISAYEHFKYEYATTKNWLRGGKLLRIHRVPLLSHQPPIQPGPTPVALPLPSTATPTSVALDESWLVVGLANSRVLVFSARTGVLSRTLVGHQSGVWAVALIRGGGSGEGAGAAAHESEEVDIAMDVDSPEIVPDPGPEGRKQQPDASRDPGADAPEDVAPEHLVPPTLRQALGLERSPGKSRWGRPKSASQQLAQEKTKRRDPLPRLYPEKPSDPAGASDGWGQPNSLVVSGGCDKVLRVWDVKSGYCIYELRGHTSTIRCLKVLHGRPIAVSGSRDRSVRVWDVQRGRALRVLTGHEQSVRCLDVFGNRVVSGSYDCTCRVWDVDTGECLHVLSGHFNQIYSVAFDGVRIASGGLDTTVRVWDANTGECLALLQGHTALVCQLQLLPTMLATGGSDGRVITFSLRSASFGILQRLAAHDSSVTGLQLDERLLVTCGNDGRVRLFQFDRETELCEYVRELSDPSESVWKVAYTRETLVVICKRGGKTVMEIWSYKPDLS</sequence>
<evidence type="ECO:0000256" key="4">
    <source>
        <dbReference type="PROSITE-ProRule" id="PRU00325"/>
    </source>
</evidence>
<dbReference type="InterPro" id="IPR015943">
    <property type="entry name" value="WD40/YVTN_repeat-like_dom_sf"/>
</dbReference>
<dbReference type="PROSITE" id="PS50181">
    <property type="entry name" value="FBOX"/>
    <property type="match status" value="1"/>
</dbReference>
<dbReference type="PRINTS" id="PR00320">
    <property type="entry name" value="GPROTEINBRPT"/>
</dbReference>
<dbReference type="SUPFAM" id="SSF81383">
    <property type="entry name" value="F-box domain"/>
    <property type="match status" value="1"/>
</dbReference>
<dbReference type="PANTHER" id="PTHR19846">
    <property type="entry name" value="WD40 REPEAT PROTEIN"/>
    <property type="match status" value="1"/>
</dbReference>
<feature type="compositionally biased region" description="Low complexity" evidence="5">
    <location>
        <begin position="169"/>
        <end position="182"/>
    </location>
</feature>
<dbReference type="OrthoDB" id="190105at2759"/>
<feature type="region of interest" description="Disordered" evidence="5">
    <location>
        <begin position="340"/>
        <end position="437"/>
    </location>
</feature>
<feature type="compositionally biased region" description="Basic and acidic residues" evidence="5">
    <location>
        <begin position="350"/>
        <end position="364"/>
    </location>
</feature>
<dbReference type="GO" id="GO:0017070">
    <property type="term" value="F:U6 snRNA binding"/>
    <property type="evidence" value="ECO:0007669"/>
    <property type="project" value="TreeGrafter"/>
</dbReference>
<reference evidence="8 9" key="1">
    <citation type="journal article" date="2012" name="Proc. Natl. Acad. Sci. U.S.A.">
        <title>Comparative genomics of Ceriporiopsis subvermispora and Phanerochaete chrysosporium provide insight into selective ligninolysis.</title>
        <authorList>
            <person name="Fernandez-Fueyo E."/>
            <person name="Ruiz-Duenas F.J."/>
            <person name="Ferreira P."/>
            <person name="Floudas D."/>
            <person name="Hibbett D.S."/>
            <person name="Canessa P."/>
            <person name="Larrondo L.F."/>
            <person name="James T.Y."/>
            <person name="Seelenfreund D."/>
            <person name="Lobos S."/>
            <person name="Polanco R."/>
            <person name="Tello M."/>
            <person name="Honda Y."/>
            <person name="Watanabe T."/>
            <person name="Watanabe T."/>
            <person name="Ryu J.S."/>
            <person name="Kubicek C.P."/>
            <person name="Schmoll M."/>
            <person name="Gaskell J."/>
            <person name="Hammel K.E."/>
            <person name="St John F.J."/>
            <person name="Vanden Wymelenberg A."/>
            <person name="Sabat G."/>
            <person name="Splinter BonDurant S."/>
            <person name="Syed K."/>
            <person name="Yadav J.S."/>
            <person name="Doddapaneni H."/>
            <person name="Subramanian V."/>
            <person name="Lavin J.L."/>
            <person name="Oguiza J.A."/>
            <person name="Perez G."/>
            <person name="Pisabarro A.G."/>
            <person name="Ramirez L."/>
            <person name="Santoyo F."/>
            <person name="Master E."/>
            <person name="Coutinho P.M."/>
            <person name="Henrissat B."/>
            <person name="Lombard V."/>
            <person name="Magnuson J.K."/>
            <person name="Kuees U."/>
            <person name="Hori C."/>
            <person name="Igarashi K."/>
            <person name="Samejima M."/>
            <person name="Held B.W."/>
            <person name="Barry K.W."/>
            <person name="LaButti K.M."/>
            <person name="Lapidus A."/>
            <person name="Lindquist E.A."/>
            <person name="Lucas S.M."/>
            <person name="Riley R."/>
            <person name="Salamov A.A."/>
            <person name="Hoffmeister D."/>
            <person name="Schwenk D."/>
            <person name="Hadar Y."/>
            <person name="Yarden O."/>
            <person name="de Vries R.P."/>
            <person name="Wiebenga A."/>
            <person name="Stenlid J."/>
            <person name="Eastwood D."/>
            <person name="Grigoriev I.V."/>
            <person name="Berka R.M."/>
            <person name="Blanchette R.A."/>
            <person name="Kersten P."/>
            <person name="Martinez A.T."/>
            <person name="Vicuna R."/>
            <person name="Cullen D."/>
        </authorList>
    </citation>
    <scope>NUCLEOTIDE SEQUENCE [LARGE SCALE GENOMIC DNA]</scope>
    <source>
        <strain evidence="8 9">B</strain>
    </source>
</reference>
<keyword evidence="1 3" id="KW-0853">WD repeat</keyword>
<keyword evidence="4" id="KW-0863">Zinc-finger</keyword>
<feature type="non-terminal residue" evidence="8">
    <location>
        <position position="1"/>
    </location>
</feature>
<dbReference type="PROSITE" id="PS50082">
    <property type="entry name" value="WD_REPEATS_2"/>
    <property type="match status" value="4"/>
</dbReference>
<dbReference type="Pfam" id="PF12937">
    <property type="entry name" value="F-box-like"/>
    <property type="match status" value="1"/>
</dbReference>